<proteinExistence type="inferred from homology"/>
<evidence type="ECO:0000256" key="7">
    <source>
        <dbReference type="ARBA" id="ARBA00023004"/>
    </source>
</evidence>
<dbReference type="PANTHER" id="PTHR47627:SF1">
    <property type="entry name" value="RUBREDOXIN-1-RELATED"/>
    <property type="match status" value="1"/>
</dbReference>
<evidence type="ECO:0000256" key="2">
    <source>
        <dbReference type="ARBA" id="ARBA00004933"/>
    </source>
</evidence>
<evidence type="ECO:0000313" key="11">
    <source>
        <dbReference type="EMBL" id="HFC92697.1"/>
    </source>
</evidence>
<dbReference type="PIRSF" id="PIRSF000071">
    <property type="entry name" value="Rubredoxin"/>
    <property type="match status" value="1"/>
</dbReference>
<feature type="domain" description="Rubredoxin-like" evidence="10">
    <location>
        <begin position="1"/>
        <end position="52"/>
    </location>
</feature>
<dbReference type="InterPro" id="IPR018527">
    <property type="entry name" value="Rubredoxin_Fe_BS"/>
</dbReference>
<dbReference type="Gene3D" id="2.20.28.10">
    <property type="match status" value="1"/>
</dbReference>
<dbReference type="PROSITE" id="PS50903">
    <property type="entry name" value="RUBREDOXIN_LIKE"/>
    <property type="match status" value="1"/>
</dbReference>
<dbReference type="InterPro" id="IPR024935">
    <property type="entry name" value="Rubredoxin_dom"/>
</dbReference>
<dbReference type="Proteomes" id="UP000885750">
    <property type="component" value="Unassembled WGS sequence"/>
</dbReference>
<accession>A0A7V2T041</accession>
<evidence type="ECO:0000256" key="4">
    <source>
        <dbReference type="ARBA" id="ARBA00022448"/>
    </source>
</evidence>
<feature type="binding site" evidence="9">
    <location>
        <position position="9"/>
    </location>
    <ligand>
        <name>Fe cation</name>
        <dbReference type="ChEBI" id="CHEBI:24875"/>
    </ligand>
</feature>
<keyword evidence="7 8" id="KW-0408">Iron</keyword>
<evidence type="ECO:0000256" key="6">
    <source>
        <dbReference type="ARBA" id="ARBA00022982"/>
    </source>
</evidence>
<protein>
    <recommendedName>
        <fullName evidence="8">Rubredoxin</fullName>
    </recommendedName>
</protein>
<evidence type="ECO:0000259" key="10">
    <source>
        <dbReference type="PROSITE" id="PS50903"/>
    </source>
</evidence>
<comment type="pathway">
    <text evidence="2">Hydrocarbon metabolism; alkane degradation.</text>
</comment>
<dbReference type="GO" id="GO:0005506">
    <property type="term" value="F:iron ion binding"/>
    <property type="evidence" value="ECO:0007669"/>
    <property type="project" value="InterPro"/>
</dbReference>
<dbReference type="PANTHER" id="PTHR47627">
    <property type="entry name" value="RUBREDOXIN"/>
    <property type="match status" value="1"/>
</dbReference>
<dbReference type="FunFam" id="2.20.28.10:FF:000001">
    <property type="entry name" value="Rubredoxin"/>
    <property type="match status" value="1"/>
</dbReference>
<dbReference type="EMBL" id="DRMS01000291">
    <property type="protein sequence ID" value="HFC92697.1"/>
    <property type="molecule type" value="Genomic_DNA"/>
</dbReference>
<comment type="cofactor">
    <cofactor evidence="8 9">
        <name>Fe(3+)</name>
        <dbReference type="ChEBI" id="CHEBI:29034"/>
    </cofactor>
    <text evidence="8 9">Binds 1 Fe(3+) ion per subunit.</text>
</comment>
<keyword evidence="5 8" id="KW-0479">Metal-binding</keyword>
<dbReference type="CDD" id="cd00730">
    <property type="entry name" value="rubredoxin"/>
    <property type="match status" value="1"/>
</dbReference>
<dbReference type="GO" id="GO:0009055">
    <property type="term" value="F:electron transfer activity"/>
    <property type="evidence" value="ECO:0007669"/>
    <property type="project" value="InterPro"/>
</dbReference>
<evidence type="ECO:0000256" key="3">
    <source>
        <dbReference type="ARBA" id="ARBA00005337"/>
    </source>
</evidence>
<organism evidence="11">
    <name type="scientific">Leucothrix mucor</name>
    <dbReference type="NCBI Taxonomy" id="45248"/>
    <lineage>
        <taxon>Bacteria</taxon>
        <taxon>Pseudomonadati</taxon>
        <taxon>Pseudomonadota</taxon>
        <taxon>Gammaproteobacteria</taxon>
        <taxon>Thiotrichales</taxon>
        <taxon>Thiotrichaceae</taxon>
        <taxon>Leucothrix</taxon>
    </lineage>
</organism>
<dbReference type="InterPro" id="IPR024922">
    <property type="entry name" value="Rubredoxin"/>
</dbReference>
<sequence>MKTYMCVVCGFIYEEENGWPDDGIPAGTKWEDVPADWVCPDCDVGKDEFEMMEI</sequence>
<dbReference type="Pfam" id="PF00301">
    <property type="entry name" value="Rubredoxin"/>
    <property type="match status" value="1"/>
</dbReference>
<feature type="binding site" evidence="9">
    <location>
        <position position="42"/>
    </location>
    <ligand>
        <name>Fe cation</name>
        <dbReference type="ChEBI" id="CHEBI:24875"/>
    </ligand>
</feature>
<keyword evidence="4 8" id="KW-0813">Transport</keyword>
<comment type="similarity">
    <text evidence="3 8">Belongs to the rubredoxin family.</text>
</comment>
<evidence type="ECO:0000256" key="9">
    <source>
        <dbReference type="PIRSR" id="PIRSR000071-1"/>
    </source>
</evidence>
<feature type="binding site" evidence="9">
    <location>
        <position position="6"/>
    </location>
    <ligand>
        <name>Fe cation</name>
        <dbReference type="ChEBI" id="CHEBI:24875"/>
    </ligand>
</feature>
<dbReference type="PROSITE" id="PS00202">
    <property type="entry name" value="RUBREDOXIN"/>
    <property type="match status" value="1"/>
</dbReference>
<dbReference type="InterPro" id="IPR024934">
    <property type="entry name" value="Rubredoxin-like_dom"/>
</dbReference>
<evidence type="ECO:0000256" key="1">
    <source>
        <dbReference type="ARBA" id="ARBA00002792"/>
    </source>
</evidence>
<reference evidence="11" key="1">
    <citation type="journal article" date="2020" name="mSystems">
        <title>Genome- and Community-Level Interaction Insights into Carbon Utilization and Element Cycling Functions of Hydrothermarchaeota in Hydrothermal Sediment.</title>
        <authorList>
            <person name="Zhou Z."/>
            <person name="Liu Y."/>
            <person name="Xu W."/>
            <person name="Pan J."/>
            <person name="Luo Z.H."/>
            <person name="Li M."/>
        </authorList>
    </citation>
    <scope>NUCLEOTIDE SEQUENCE [LARGE SCALE GENOMIC DNA]</scope>
    <source>
        <strain evidence="11">HyVt-493</strain>
    </source>
</reference>
<dbReference type="SUPFAM" id="SSF57802">
    <property type="entry name" value="Rubredoxin-like"/>
    <property type="match status" value="1"/>
</dbReference>
<name>A0A7V2T041_LEUMU</name>
<dbReference type="PRINTS" id="PR00163">
    <property type="entry name" value="RUBREDOXIN"/>
</dbReference>
<dbReference type="GO" id="GO:0043448">
    <property type="term" value="P:alkane catabolic process"/>
    <property type="evidence" value="ECO:0007669"/>
    <property type="project" value="TreeGrafter"/>
</dbReference>
<evidence type="ECO:0000256" key="5">
    <source>
        <dbReference type="ARBA" id="ARBA00022723"/>
    </source>
</evidence>
<keyword evidence="6 8" id="KW-0249">Electron transport</keyword>
<comment type="function">
    <text evidence="1">Involved in the hydrocarbon hydroxylating system, which transfers electrons from NADH to rubredoxin reductase and then through rubredoxin to alkane 1 monooxygenase.</text>
</comment>
<evidence type="ECO:0000256" key="8">
    <source>
        <dbReference type="PIRNR" id="PIRNR000071"/>
    </source>
</evidence>
<dbReference type="InterPro" id="IPR050526">
    <property type="entry name" value="Rubredoxin_ET"/>
</dbReference>
<comment type="caution">
    <text evidence="11">The sequence shown here is derived from an EMBL/GenBank/DDBJ whole genome shotgun (WGS) entry which is preliminary data.</text>
</comment>
<feature type="binding site" evidence="9">
    <location>
        <position position="39"/>
    </location>
    <ligand>
        <name>Fe cation</name>
        <dbReference type="ChEBI" id="CHEBI:24875"/>
    </ligand>
</feature>
<dbReference type="AlphaFoldDB" id="A0A7V2T041"/>
<gene>
    <name evidence="11" type="ORF">ENJ51_07780</name>
</gene>